<accession>A0A0E9UJE2</accession>
<name>A0A0E9UJE2_ANGAN</name>
<protein>
    <submittedName>
        <fullName evidence="1">Uncharacterized protein</fullName>
    </submittedName>
</protein>
<dbReference type="AlphaFoldDB" id="A0A0E9UJE2"/>
<organism evidence="1">
    <name type="scientific">Anguilla anguilla</name>
    <name type="common">European freshwater eel</name>
    <name type="synonym">Muraena anguilla</name>
    <dbReference type="NCBI Taxonomy" id="7936"/>
    <lineage>
        <taxon>Eukaryota</taxon>
        <taxon>Metazoa</taxon>
        <taxon>Chordata</taxon>
        <taxon>Craniata</taxon>
        <taxon>Vertebrata</taxon>
        <taxon>Euteleostomi</taxon>
        <taxon>Actinopterygii</taxon>
        <taxon>Neopterygii</taxon>
        <taxon>Teleostei</taxon>
        <taxon>Anguilliformes</taxon>
        <taxon>Anguillidae</taxon>
        <taxon>Anguilla</taxon>
    </lineage>
</organism>
<dbReference type="EMBL" id="GBXM01043464">
    <property type="protein sequence ID" value="JAH65113.1"/>
    <property type="molecule type" value="Transcribed_RNA"/>
</dbReference>
<evidence type="ECO:0000313" key="1">
    <source>
        <dbReference type="EMBL" id="JAH65113.1"/>
    </source>
</evidence>
<proteinExistence type="predicted"/>
<reference evidence="1" key="2">
    <citation type="journal article" date="2015" name="Fish Shellfish Immunol.">
        <title>Early steps in the European eel (Anguilla anguilla)-Vibrio vulnificus interaction in the gills: Role of the RtxA13 toxin.</title>
        <authorList>
            <person name="Callol A."/>
            <person name="Pajuelo D."/>
            <person name="Ebbesson L."/>
            <person name="Teles M."/>
            <person name="MacKenzie S."/>
            <person name="Amaro C."/>
        </authorList>
    </citation>
    <scope>NUCLEOTIDE SEQUENCE</scope>
</reference>
<reference evidence="1" key="1">
    <citation type="submission" date="2014-11" db="EMBL/GenBank/DDBJ databases">
        <authorList>
            <person name="Amaro Gonzalez C."/>
        </authorList>
    </citation>
    <scope>NUCLEOTIDE SEQUENCE</scope>
</reference>
<sequence length="18" mass="2054">MKGRSNFCGKQNLSWLAN</sequence>